<evidence type="ECO:0000256" key="9">
    <source>
        <dbReference type="SAM" id="MobiDB-lite"/>
    </source>
</evidence>
<dbReference type="GO" id="GO:0003950">
    <property type="term" value="F:NAD+ poly-ADP-ribosyltransferase activity"/>
    <property type="evidence" value="ECO:0007669"/>
    <property type="project" value="UniProtKB-UniRule"/>
</dbReference>
<dbReference type="Pfam" id="PF12796">
    <property type="entry name" value="Ank_2"/>
    <property type="match status" value="4"/>
</dbReference>
<dbReference type="Gene3D" id="3.90.228.10">
    <property type="match status" value="1"/>
</dbReference>
<evidence type="ECO:0000259" key="11">
    <source>
        <dbReference type="PROSITE" id="PS51059"/>
    </source>
</evidence>
<evidence type="ECO:0000256" key="2">
    <source>
        <dbReference type="ARBA" id="ARBA00022695"/>
    </source>
</evidence>
<dbReference type="Gene3D" id="1.10.150.50">
    <property type="entry name" value="Transcription Factor, Ets-1"/>
    <property type="match status" value="1"/>
</dbReference>
<feature type="domain" description="PARP catalytic" evidence="11">
    <location>
        <begin position="958"/>
        <end position="1182"/>
    </location>
</feature>
<dbReference type="InterPro" id="IPR036770">
    <property type="entry name" value="Ankyrin_rpt-contain_sf"/>
</dbReference>
<accession>A0AAN0IWK4</accession>
<feature type="repeat" description="ANK" evidence="7">
    <location>
        <begin position="723"/>
        <end position="755"/>
    </location>
</feature>
<feature type="domain" description="SAM" evidence="10">
    <location>
        <begin position="890"/>
        <end position="953"/>
    </location>
</feature>
<keyword evidence="8" id="KW-0808">Transferase</keyword>
<reference evidence="13" key="1">
    <citation type="journal article" date="2010" name="Nature">
        <title>The Amphimedon queenslandica genome and the evolution of animal complexity.</title>
        <authorList>
            <person name="Srivastava M."/>
            <person name="Simakov O."/>
            <person name="Chapman J."/>
            <person name="Fahey B."/>
            <person name="Gauthier M.E."/>
            <person name="Mitros T."/>
            <person name="Richards G.S."/>
            <person name="Conaco C."/>
            <person name="Dacre M."/>
            <person name="Hellsten U."/>
            <person name="Larroux C."/>
            <person name="Putnam N.H."/>
            <person name="Stanke M."/>
            <person name="Adamska M."/>
            <person name="Darling A."/>
            <person name="Degnan S.M."/>
            <person name="Oakley T.H."/>
            <person name="Plachetzki D.C."/>
            <person name="Zhai Y."/>
            <person name="Adamski M."/>
            <person name="Calcino A."/>
            <person name="Cummins S.F."/>
            <person name="Goodstein D.M."/>
            <person name="Harris C."/>
            <person name="Jackson D.J."/>
            <person name="Leys S.P."/>
            <person name="Shu S."/>
            <person name="Woodcroft B.J."/>
            <person name="Vervoort M."/>
            <person name="Kosik K.S."/>
            <person name="Manning G."/>
            <person name="Degnan B.M."/>
            <person name="Rokhsar D.S."/>
        </authorList>
    </citation>
    <scope>NUCLEOTIDE SEQUENCE [LARGE SCALE GENOMIC DNA]</scope>
</reference>
<feature type="repeat" description="ANK" evidence="7">
    <location>
        <begin position="756"/>
        <end position="788"/>
    </location>
</feature>
<dbReference type="InterPro" id="IPR002110">
    <property type="entry name" value="Ankyrin_rpt"/>
</dbReference>
<feature type="repeat" description="ANK" evidence="7">
    <location>
        <begin position="101"/>
        <end position="133"/>
    </location>
</feature>
<evidence type="ECO:0000256" key="8">
    <source>
        <dbReference type="RuleBase" id="RU362114"/>
    </source>
</evidence>
<comment type="similarity">
    <text evidence="5">Belongs to the ARTD/PARP family.</text>
</comment>
<comment type="catalytic activity">
    <reaction evidence="6">
        <text>NAD(+) + (ADP-D-ribosyl)n-acceptor = nicotinamide + (ADP-D-ribosyl)n+1-acceptor + H(+).</text>
        <dbReference type="EC" id="2.4.2.30"/>
    </reaction>
</comment>
<feature type="repeat" description="ANK" evidence="7">
    <location>
        <begin position="374"/>
        <end position="409"/>
    </location>
</feature>
<feature type="repeat" description="ANK" evidence="7">
    <location>
        <begin position="254"/>
        <end position="286"/>
    </location>
</feature>
<evidence type="ECO:0000256" key="6">
    <source>
        <dbReference type="ARBA" id="ARBA00033987"/>
    </source>
</evidence>
<dbReference type="PROSITE" id="PS50297">
    <property type="entry name" value="ANK_REP_REGION"/>
    <property type="match status" value="14"/>
</dbReference>
<feature type="repeat" description="ANK" evidence="7">
    <location>
        <begin position="443"/>
        <end position="475"/>
    </location>
</feature>
<feature type="repeat" description="ANK" evidence="7">
    <location>
        <begin position="690"/>
        <end position="722"/>
    </location>
</feature>
<dbReference type="PROSITE" id="PS50105">
    <property type="entry name" value="SAM_DOMAIN"/>
    <property type="match status" value="1"/>
</dbReference>
<evidence type="ECO:0000259" key="10">
    <source>
        <dbReference type="PROSITE" id="PS50105"/>
    </source>
</evidence>
<keyword evidence="8" id="KW-0520">NAD</keyword>
<keyword evidence="4 7" id="KW-0040">ANK repeat</keyword>
<feature type="repeat" description="ANK" evidence="7">
    <location>
        <begin position="221"/>
        <end position="253"/>
    </location>
</feature>
<organism evidence="12 13">
    <name type="scientific">Amphimedon queenslandica</name>
    <name type="common">Sponge</name>
    <dbReference type="NCBI Taxonomy" id="400682"/>
    <lineage>
        <taxon>Eukaryota</taxon>
        <taxon>Metazoa</taxon>
        <taxon>Porifera</taxon>
        <taxon>Demospongiae</taxon>
        <taxon>Heteroscleromorpha</taxon>
        <taxon>Haplosclerida</taxon>
        <taxon>Niphatidae</taxon>
        <taxon>Amphimedon</taxon>
    </lineage>
</organism>
<dbReference type="PANTHER" id="PTHR24171">
    <property type="entry name" value="ANKYRIN REPEAT DOMAIN-CONTAINING PROTEIN 39-RELATED"/>
    <property type="match status" value="1"/>
</dbReference>
<dbReference type="Gene3D" id="1.25.40.20">
    <property type="entry name" value="Ankyrin repeat-containing domain"/>
    <property type="match status" value="5"/>
</dbReference>
<dbReference type="PANTHER" id="PTHR24171:SF10">
    <property type="entry name" value="ANKYRIN REPEAT DOMAIN-CONTAINING PROTEIN 29-LIKE"/>
    <property type="match status" value="1"/>
</dbReference>
<dbReference type="InterPro" id="IPR013761">
    <property type="entry name" value="SAM/pointed_sf"/>
</dbReference>
<keyword evidence="1 8" id="KW-0328">Glycosyltransferase</keyword>
<evidence type="ECO:0000256" key="5">
    <source>
        <dbReference type="ARBA" id="ARBA00024347"/>
    </source>
</evidence>
<reference evidence="12" key="2">
    <citation type="submission" date="2024-06" db="UniProtKB">
        <authorList>
            <consortium name="EnsemblMetazoa"/>
        </authorList>
    </citation>
    <scope>IDENTIFICATION</scope>
</reference>
<dbReference type="Proteomes" id="UP000007879">
    <property type="component" value="Unassembled WGS sequence"/>
</dbReference>
<dbReference type="Gene3D" id="6.20.320.10">
    <property type="match status" value="1"/>
</dbReference>
<dbReference type="InterPro" id="IPR001660">
    <property type="entry name" value="SAM"/>
</dbReference>
<evidence type="ECO:0000256" key="3">
    <source>
        <dbReference type="ARBA" id="ARBA00022737"/>
    </source>
</evidence>
<dbReference type="InterPro" id="IPR012317">
    <property type="entry name" value="Poly(ADP-ribose)pol_cat_dom"/>
</dbReference>
<feature type="repeat" description="ANK" evidence="7">
    <location>
        <begin position="570"/>
        <end position="602"/>
    </location>
</feature>
<dbReference type="Pfam" id="PF00644">
    <property type="entry name" value="PARP"/>
    <property type="match status" value="1"/>
</dbReference>
<dbReference type="Pfam" id="PF00023">
    <property type="entry name" value="Ank"/>
    <property type="match status" value="4"/>
</dbReference>
<dbReference type="AlphaFoldDB" id="A0AAN0IWK4"/>
<dbReference type="RefSeq" id="XP_019848937.1">
    <property type="nucleotide sequence ID" value="XM_019993378.1"/>
</dbReference>
<evidence type="ECO:0000256" key="7">
    <source>
        <dbReference type="PROSITE-ProRule" id="PRU00023"/>
    </source>
</evidence>
<evidence type="ECO:0000256" key="4">
    <source>
        <dbReference type="ARBA" id="ARBA00023043"/>
    </source>
</evidence>
<dbReference type="PROSITE" id="PS50088">
    <property type="entry name" value="ANK_REPEAT"/>
    <property type="match status" value="15"/>
</dbReference>
<sequence>MDTRDHQAKIPGDSRQTSQSIEEGESADKNTGDLARLFEACKNGDIDTVQNLIQQRQSSANERDLHGRKSTPLHFAAGFGRRDIVKFLIEKGAHVDFRDEGGLIPLHNSCSFGHVDVVQLLLSNGANPNAQDNWKFSPLHEAAIKGKADVCIVLLQHGADSSLLNTDRKAPIDLANGQAREVLLGTYRQDELLEAAKVGDEQLLMQILTPLNVNCHASDGRRSTPLHLAAGYNRTSIVQLLLKQGADVHAKDKGGLVPLHNACSYGHYEVAELLLKYGASINVTDLWQFTPLQEAASKGRSDVCSLLLAHGANPSIANCHGKTAFNLAPSEEFRKKLDSEYRGYQLLAAAEDGGIILLKKLLSSQLLKFQHHQTLDTLLHKAVLSKSSNRQSVIDALLKRGINLNIGNKENMTPLICAAKKGILEVVEQLVQRGANINHQDINGMTSLHWAVQNEHAQICRYLLSSGANPSIVNNQGQTIYQLKTSDTIQLILKNEPPVSQFEIEQQLLEAARNSDLEILKKICTPQNVNCRDTKGRMSTPLHFAAGYNRVTVVEFLLENGADVHAKDKGGLVPLHNACSYGHYEVAELLVKYKANVNAMDLWKFTPLHEAAAKEKYDICKLLLKNGANVHSKNRDNLTPIDLVKDPKSDLADLLRGEPALLDAAKKGEIERVKKLLTEDNVNCRDEYGRNSTPLHLAAGYNHLDVVEYLLENKADVNAKDKGGLVPLHNASSYGHVDVASLLIRYNSVINATDRWNFTPLHEAAQKGRTQVCSLLIIHGADVYLKNQEGQIPLDLATADDVIALLQDAMMKDIPLTIPPAEKEAKSNIVNKGLTAAGASLLASELVLGDGVDDKNGMVTQQRGGPAGVGDGSDKGFMSYRGGGDAPPPWHNVTVKDILTELELGHLVELFEREQITIDILIEMNGDDLQSIGITAFGVRHRLLKRIRELVQGNNEEYPVGVTTTKPTQGTQLIELSSDDKEFIDTADLMQSTICEHRDDGKAGGVFDSYEILKIERIVNTKVWERYKYRRKEVAESNNNCANELMLFHGSPFVPYIVHNGFDERHAYIGGMFGAGIYFAEHSSKSNQYVYGIGGGNGCPEHKNRSCYTCLRKLLLCRVVLGKPVEQYTAVRIAHAPPGHHSVIGRPSAGGLNYPEYVIYRGEQAYPEYIITFRIKKPSATDSMSSSSSLDMSNNT</sequence>
<dbReference type="SUPFAM" id="SSF56399">
    <property type="entry name" value="ADP-ribosylation"/>
    <property type="match status" value="1"/>
</dbReference>
<keyword evidence="3" id="KW-0677">Repeat</keyword>
<evidence type="ECO:0000313" key="12">
    <source>
        <dbReference type="EnsemblMetazoa" id="XP_019848937.1"/>
    </source>
</evidence>
<dbReference type="PRINTS" id="PR01415">
    <property type="entry name" value="ANKYRIN"/>
</dbReference>
<dbReference type="GO" id="GO:0016779">
    <property type="term" value="F:nucleotidyltransferase activity"/>
    <property type="evidence" value="ECO:0007669"/>
    <property type="project" value="UniProtKB-KW"/>
</dbReference>
<feature type="repeat" description="ANK" evidence="7">
    <location>
        <begin position="410"/>
        <end position="442"/>
    </location>
</feature>
<dbReference type="Pfam" id="PF13637">
    <property type="entry name" value="Ank_4"/>
    <property type="match status" value="1"/>
</dbReference>
<dbReference type="KEGG" id="aqu:100637824"/>
<keyword evidence="13" id="KW-1185">Reference proteome</keyword>
<dbReference type="SUPFAM" id="SSF48403">
    <property type="entry name" value="Ankyrin repeat"/>
    <property type="match status" value="3"/>
</dbReference>
<dbReference type="SUPFAM" id="SSF47769">
    <property type="entry name" value="SAM/Pointed domain"/>
    <property type="match status" value="1"/>
</dbReference>
<feature type="repeat" description="ANK" evidence="7">
    <location>
        <begin position="537"/>
        <end position="569"/>
    </location>
</feature>
<dbReference type="SMART" id="SM00248">
    <property type="entry name" value="ANK"/>
    <property type="match status" value="17"/>
</dbReference>
<feature type="repeat" description="ANK" evidence="7">
    <location>
        <begin position="134"/>
        <end position="166"/>
    </location>
</feature>
<dbReference type="GeneID" id="100637824"/>
<evidence type="ECO:0000256" key="1">
    <source>
        <dbReference type="ARBA" id="ARBA00022676"/>
    </source>
</evidence>
<proteinExistence type="inferred from homology"/>
<dbReference type="PROSITE" id="PS51059">
    <property type="entry name" value="PARP_CATALYTIC"/>
    <property type="match status" value="1"/>
</dbReference>
<evidence type="ECO:0000313" key="13">
    <source>
        <dbReference type="Proteomes" id="UP000007879"/>
    </source>
</evidence>
<name>A0AAN0IWK4_AMPQE</name>
<feature type="repeat" description="ANK" evidence="7">
    <location>
        <begin position="68"/>
        <end position="100"/>
    </location>
</feature>
<keyword evidence="2" id="KW-0548">Nucleotidyltransferase</keyword>
<feature type="repeat" description="ANK" evidence="7">
    <location>
        <begin position="603"/>
        <end position="635"/>
    </location>
</feature>
<dbReference type="FunFam" id="1.25.40.20:FF:000009">
    <property type="entry name" value="Poly [ADP-ribose] polymerase"/>
    <property type="match status" value="2"/>
</dbReference>
<dbReference type="EnsemblMetazoa" id="XM_019993378.1">
    <property type="protein sequence ID" value="XP_019848937.1"/>
    <property type="gene ID" value="LOC100637824"/>
</dbReference>
<feature type="region of interest" description="Disordered" evidence="9">
    <location>
        <begin position="1"/>
        <end position="31"/>
    </location>
</feature>
<dbReference type="EC" id="2.4.2.-" evidence="8"/>
<dbReference type="Pfam" id="PF07647">
    <property type="entry name" value="SAM_2"/>
    <property type="match status" value="1"/>
</dbReference>
<dbReference type="SMART" id="SM00454">
    <property type="entry name" value="SAM"/>
    <property type="match status" value="1"/>
</dbReference>
<protein>
    <recommendedName>
        <fullName evidence="8">Poly [ADP-ribose] polymerase</fullName>
        <shortName evidence="8">PARP</shortName>
        <ecNumber evidence="8">2.4.2.-</ecNumber>
    </recommendedName>
</protein>
<feature type="repeat" description="ANK" evidence="7">
    <location>
        <begin position="287"/>
        <end position="319"/>
    </location>
</feature>